<keyword evidence="6" id="KW-1185">Reference proteome</keyword>
<dbReference type="RefSeq" id="WP_377607277.1">
    <property type="nucleotide sequence ID" value="NZ_JBHUME010000019.1"/>
</dbReference>
<feature type="signal peptide" evidence="4">
    <location>
        <begin position="1"/>
        <end position="25"/>
    </location>
</feature>
<proteinExistence type="inferred from homology"/>
<dbReference type="SUPFAM" id="SSF53850">
    <property type="entry name" value="Periplasmic binding protein-like II"/>
    <property type="match status" value="1"/>
</dbReference>
<dbReference type="EMBL" id="JBHUME010000019">
    <property type="protein sequence ID" value="MFD2615417.1"/>
    <property type="molecule type" value="Genomic_DNA"/>
</dbReference>
<comment type="caution">
    <text evidence="5">The sequence shown here is derived from an EMBL/GenBank/DDBJ whole genome shotgun (WGS) entry which is preliminary data.</text>
</comment>
<evidence type="ECO:0000256" key="2">
    <source>
        <dbReference type="ARBA" id="ARBA00022448"/>
    </source>
</evidence>
<protein>
    <submittedName>
        <fullName evidence="5">Extracellular solute-binding protein</fullName>
    </submittedName>
</protein>
<dbReference type="InterPro" id="IPR006059">
    <property type="entry name" value="SBP"/>
</dbReference>
<name>A0ABW5PMN4_9BACL</name>
<feature type="chain" id="PRO_5045300930" evidence="4">
    <location>
        <begin position="26"/>
        <end position="431"/>
    </location>
</feature>
<evidence type="ECO:0000256" key="1">
    <source>
        <dbReference type="ARBA" id="ARBA00008520"/>
    </source>
</evidence>
<evidence type="ECO:0000256" key="4">
    <source>
        <dbReference type="SAM" id="SignalP"/>
    </source>
</evidence>
<accession>A0ABW5PMN4</accession>
<reference evidence="6" key="1">
    <citation type="journal article" date="2019" name="Int. J. Syst. Evol. Microbiol.">
        <title>The Global Catalogue of Microorganisms (GCM) 10K type strain sequencing project: providing services to taxonomists for standard genome sequencing and annotation.</title>
        <authorList>
            <consortium name="The Broad Institute Genomics Platform"/>
            <consortium name="The Broad Institute Genome Sequencing Center for Infectious Disease"/>
            <person name="Wu L."/>
            <person name="Ma J."/>
        </authorList>
    </citation>
    <scope>NUCLEOTIDE SEQUENCE [LARGE SCALE GENOMIC DNA]</scope>
    <source>
        <strain evidence="6">KCTC 3950</strain>
    </source>
</reference>
<keyword evidence="2" id="KW-0813">Transport</keyword>
<evidence type="ECO:0000313" key="5">
    <source>
        <dbReference type="EMBL" id="MFD2615417.1"/>
    </source>
</evidence>
<comment type="similarity">
    <text evidence="1">Belongs to the bacterial solute-binding protein 1 family.</text>
</comment>
<evidence type="ECO:0000256" key="3">
    <source>
        <dbReference type="ARBA" id="ARBA00022729"/>
    </source>
</evidence>
<evidence type="ECO:0000313" key="6">
    <source>
        <dbReference type="Proteomes" id="UP001597541"/>
    </source>
</evidence>
<dbReference type="PANTHER" id="PTHR30061">
    <property type="entry name" value="MALTOSE-BINDING PERIPLASMIC PROTEIN"/>
    <property type="match status" value="1"/>
</dbReference>
<keyword evidence="3 4" id="KW-0732">Signal</keyword>
<dbReference type="Proteomes" id="UP001597541">
    <property type="component" value="Unassembled WGS sequence"/>
</dbReference>
<organism evidence="5 6">
    <name type="scientific">Paenibacillus gansuensis</name>
    <dbReference type="NCBI Taxonomy" id="306542"/>
    <lineage>
        <taxon>Bacteria</taxon>
        <taxon>Bacillati</taxon>
        <taxon>Bacillota</taxon>
        <taxon>Bacilli</taxon>
        <taxon>Bacillales</taxon>
        <taxon>Paenibacillaceae</taxon>
        <taxon>Paenibacillus</taxon>
    </lineage>
</organism>
<sequence length="431" mass="48012">MKKYRSRPGMLAAVMILAFLLPGCASNESIINGNAVSMVQEAPGSEELIVWHTYSDEEAWKFEHELVPLFEKEHPDIRVRAVKQPYETMKGALIAQATAKKGPDVVRMDMAWVPEFAKLGLLFPISELPEYAAIEQTLHQTAVNTNRYKGRHYGLPLNLNTKVGIYNLEVLHQTGLQEPPKTMDELISLVRGRHLTIGLGGIHTWGILPYFMGLGGTLTDPDYKQASGYLNSAKSKQVTLQLKSLVEEGIFANDFLEGKADRWDAVQDADSNLLMIDEGPWFYSILSRVNHTDFSELLKKTVPAPFPHNSGTKAAIIGGENLVLMNGSKHQQAAWTFMKWMTDVGAQQLMFDTGLIPANLEAAEEAKNRSDAVVSLYVNSLDDAFLRPPVPNWDKIDKAFNMSFDQMLRGEADIPAELDRLAEQIDLLLAS</sequence>
<dbReference type="Gene3D" id="3.40.190.10">
    <property type="entry name" value="Periplasmic binding protein-like II"/>
    <property type="match status" value="2"/>
</dbReference>
<dbReference type="PANTHER" id="PTHR30061:SF50">
    <property type="entry name" value="MALTOSE_MALTODEXTRIN-BINDING PERIPLASMIC PROTEIN"/>
    <property type="match status" value="1"/>
</dbReference>
<dbReference type="Pfam" id="PF13416">
    <property type="entry name" value="SBP_bac_8"/>
    <property type="match status" value="1"/>
</dbReference>
<gene>
    <name evidence="5" type="ORF">ACFSUF_23720</name>
</gene>